<dbReference type="PANTHER" id="PTHR11102:SF147">
    <property type="entry name" value="SEL1L ADAPTOR SUBUNIT OF ERAD E3 UBIQUITIN LIGASE"/>
    <property type="match status" value="1"/>
</dbReference>
<gene>
    <name evidence="3" type="ORF">Malapachy_4259</name>
</gene>
<dbReference type="SMART" id="SM00671">
    <property type="entry name" value="SEL1"/>
    <property type="match status" value="6"/>
</dbReference>
<dbReference type="RefSeq" id="XP_017991896.1">
    <property type="nucleotide sequence ID" value="XM_018138710.1"/>
</dbReference>
<keyword evidence="4" id="KW-1185">Reference proteome</keyword>
<dbReference type="GO" id="GO:0036503">
    <property type="term" value="P:ERAD pathway"/>
    <property type="evidence" value="ECO:0007669"/>
    <property type="project" value="TreeGrafter"/>
</dbReference>
<dbReference type="VEuPathDB" id="FungiDB:Malapachy_4259"/>
<dbReference type="GO" id="GO:0005789">
    <property type="term" value="C:endoplasmic reticulum membrane"/>
    <property type="evidence" value="ECO:0007669"/>
    <property type="project" value="TreeGrafter"/>
</dbReference>
<dbReference type="STRING" id="77020.A0A0M8MTX2"/>
<evidence type="ECO:0000313" key="4">
    <source>
        <dbReference type="Proteomes" id="UP000037751"/>
    </source>
</evidence>
<dbReference type="InterPro" id="IPR011990">
    <property type="entry name" value="TPR-like_helical_dom_sf"/>
</dbReference>
<comment type="similarity">
    <text evidence="1">Belongs to the sel-1 family.</text>
</comment>
<dbReference type="SUPFAM" id="SSF81901">
    <property type="entry name" value="HCP-like"/>
    <property type="match status" value="3"/>
</dbReference>
<proteinExistence type="inferred from homology"/>
<dbReference type="PANTHER" id="PTHR11102">
    <property type="entry name" value="SEL-1-LIKE PROTEIN"/>
    <property type="match status" value="1"/>
</dbReference>
<feature type="transmembrane region" description="Helical" evidence="2">
    <location>
        <begin position="915"/>
        <end position="935"/>
    </location>
</feature>
<reference evidence="3 4" key="1">
    <citation type="submission" date="2015-07" db="EMBL/GenBank/DDBJ databases">
        <title>Draft Genome Sequence of Malassezia furfur CBS1878 and Malassezia pachydermatis CBS1879.</title>
        <authorList>
            <person name="Triana S."/>
            <person name="Ohm R."/>
            <person name="Gonzalez A."/>
            <person name="DeCock H."/>
            <person name="Restrepo S."/>
            <person name="Celis A."/>
        </authorList>
    </citation>
    <scope>NUCLEOTIDE SEQUENCE [LARGE SCALE GENOMIC DNA]</scope>
    <source>
        <strain evidence="3 4">CBS 1879</strain>
    </source>
</reference>
<dbReference type="Gene3D" id="1.25.40.10">
    <property type="entry name" value="Tetratricopeptide repeat domain"/>
    <property type="match status" value="2"/>
</dbReference>
<evidence type="ECO:0000256" key="1">
    <source>
        <dbReference type="ARBA" id="ARBA00038101"/>
    </source>
</evidence>
<keyword evidence="2" id="KW-1133">Transmembrane helix</keyword>
<keyword evidence="2" id="KW-0472">Membrane</keyword>
<sequence length="959" mass="107248">MQLDDEAAFQYFATLYAEPQDAVDEALHLFRQLLKAEHGSAIQGASNAVYRKHQTRANAWSRFTDVVISWSKKHQGRYAHDASGVYTGPLRNGIAALLLWLFDTSPTSPMSLRSAHTYYDMPDEPLWPDWDYDISKAQAATYAARDPPVLNGWEQAMWGPFIGPVHDVPSEHVQHILHRVHANRTRTALADLVYGSTGGDLEPAPMPPSELLVAQRKHAVRLLQWVGLVLDAQDAKSLIHASFAHQQGHVASATQMDALWILGEHAMWGTHGAAPNMTLAITCFERLAAMGNATAHARLGYLHSSPLLAYMYNTTTSAPQALVHYTLGAQEGDRHARLALAYRNQYGVGVAQNCLVSLEWYDLVATRTYERFQMGPPGGRTMPYTKVRLSDLARMDAPGLRYPASYVLKNGLVYKLARPAIRILLDTQPRLLYDPDAARELVELYRFYTEDDALTKRLVVARALFFGSFVGNREALGAVPVDPATSAQLAYDIASKRWPTPPTLNDINASAYVNGELRATYRHRDQTATARNAALFAASLLGYQYLRGEGVPQDFVQAKVWWTRAALEQHGPAQYGLGLMYANGYGGLHVNQTHAHLLFNTSVFETMSSWVERGKMEMEAKDLEAAKRTLMHALYMVIESTDRGPVYLDTKLEAGYLYAGLLADEVYHGHNTTSSCEKAVPILQEVAELGDWDDPMHHRADAAFDRGDTATALLAWSAAAETGADEAMDNIAFVLDQFTSWHHTPSPQEADQIALQYWSHSALQGSEYAQFKVCDYYFHGLAPGGLSRAVSCFRALTEENVPNVLAVWRLASMYENGIGVPVDFPLAKRYYDMVLADTVQARSLSPSLALLRQVYHIRDANLAISLELTRLHAKALWAMLHGDLTARRLFAAYLPTLPRWLHIRSWTWDDELVDVLLELTIFALGVLLLVVLSFWRRYVQRRLNTTEQQLQQLRAMAHS</sequence>
<keyword evidence="2" id="KW-0812">Transmembrane</keyword>
<dbReference type="GeneID" id="28730586"/>
<dbReference type="AlphaFoldDB" id="A0A0M8MTX2"/>
<accession>A0A0M8MTX2</accession>
<dbReference type="Pfam" id="PF08238">
    <property type="entry name" value="Sel1"/>
    <property type="match status" value="6"/>
</dbReference>
<evidence type="ECO:0000313" key="3">
    <source>
        <dbReference type="EMBL" id="KOS14264.1"/>
    </source>
</evidence>
<comment type="caution">
    <text evidence="3">The sequence shown here is derived from an EMBL/GenBank/DDBJ whole genome shotgun (WGS) entry which is preliminary data.</text>
</comment>
<dbReference type="InterPro" id="IPR006597">
    <property type="entry name" value="Sel1-like"/>
</dbReference>
<dbReference type="OrthoDB" id="27934at2759"/>
<dbReference type="InterPro" id="IPR050767">
    <property type="entry name" value="Sel1_AlgK"/>
</dbReference>
<name>A0A0M8MTX2_9BASI</name>
<evidence type="ECO:0000256" key="2">
    <source>
        <dbReference type="SAM" id="Phobius"/>
    </source>
</evidence>
<dbReference type="Proteomes" id="UP000037751">
    <property type="component" value="Unassembled WGS sequence"/>
</dbReference>
<protein>
    <submittedName>
        <fullName evidence="3">Hcp-like protein</fullName>
    </submittedName>
</protein>
<dbReference type="EMBL" id="LGAV01000004">
    <property type="protein sequence ID" value="KOS14264.1"/>
    <property type="molecule type" value="Genomic_DNA"/>
</dbReference>
<organism evidence="3 4">
    <name type="scientific">Malassezia pachydermatis</name>
    <dbReference type="NCBI Taxonomy" id="77020"/>
    <lineage>
        <taxon>Eukaryota</taxon>
        <taxon>Fungi</taxon>
        <taxon>Dikarya</taxon>
        <taxon>Basidiomycota</taxon>
        <taxon>Ustilaginomycotina</taxon>
        <taxon>Malasseziomycetes</taxon>
        <taxon>Malasseziales</taxon>
        <taxon>Malasseziaceae</taxon>
        <taxon>Malassezia</taxon>
    </lineage>
</organism>